<dbReference type="InterPro" id="IPR038186">
    <property type="entry name" value="CHAD_dom_sf"/>
</dbReference>
<feature type="domain" description="CYTH" evidence="1">
    <location>
        <begin position="2"/>
        <end position="200"/>
    </location>
</feature>
<dbReference type="Proteomes" id="UP000253831">
    <property type="component" value="Unassembled WGS sequence"/>
</dbReference>
<dbReference type="Pfam" id="PF01928">
    <property type="entry name" value="CYTH"/>
    <property type="match status" value="1"/>
</dbReference>
<sequence length="495" mass="54892">MALETEIKLSIPASAARRLPTHPVLADTPSHRQKLINTYYDTPDRRLEAKRIAVRYRKKGTEWLLTVKSQAPSPGGLAQRNEWEVPSQPGDFDFSHVDTPKLRSFLEAATSELVPVFTTDFTRLSWLLAPNEGTRIEVALDRGKIDADGRQETICEVELELLEGSVADLFAVAIALQKDLPLHPETPSKAERGYRLAANPANTANAPVRAAEAKLQLGMSSIAVFCSTAFACLVQLQGNERGARESNDPGFVHQARVSIRRLRSAIRLWKPLLPVEYVSDFDPRWSALAGQLGDTRNWDVFLTEVLPPISKAFPDHSDVHAVAKQAAIQLAACRKAAQAAIASPDYSQLLLEFTAATIALPEKKKPALTVFAPRSLNKRAKKVAELATRTKDSDPEARHDLRKALKRLRYAIEFFAPLFPARRLQRYQQSATGLLDLLGRMNDFTVAEHLVAEALPGHHSDLVRAWLAGRNDLLLGQLDAMLSEFLSHPAPWERG</sequence>
<dbReference type="SMART" id="SM01118">
    <property type="entry name" value="CYTH"/>
    <property type="match status" value="1"/>
</dbReference>
<dbReference type="SUPFAM" id="SSF55154">
    <property type="entry name" value="CYTH-like phosphatases"/>
    <property type="match status" value="1"/>
</dbReference>
<dbReference type="SMART" id="SM00880">
    <property type="entry name" value="CHAD"/>
    <property type="match status" value="1"/>
</dbReference>
<evidence type="ECO:0000313" key="4">
    <source>
        <dbReference type="Proteomes" id="UP000253831"/>
    </source>
</evidence>
<dbReference type="InterPro" id="IPR039013">
    <property type="entry name" value="YgiF"/>
</dbReference>
<dbReference type="PANTHER" id="PTHR39569:SF1">
    <property type="entry name" value="INORGANIC TRIPHOSPHATASE"/>
    <property type="match status" value="1"/>
</dbReference>
<dbReference type="Gene3D" id="2.40.320.10">
    <property type="entry name" value="Hypothetical Protein Pfu-838710-001"/>
    <property type="match status" value="1"/>
</dbReference>
<comment type="caution">
    <text evidence="3">The sequence shown here is derived from an EMBL/GenBank/DDBJ whole genome shotgun (WGS) entry which is preliminary data.</text>
</comment>
<dbReference type="Pfam" id="PF05235">
    <property type="entry name" value="CHAD"/>
    <property type="match status" value="1"/>
</dbReference>
<evidence type="ECO:0000313" key="3">
    <source>
        <dbReference type="EMBL" id="RDE49289.1"/>
    </source>
</evidence>
<reference evidence="3 4" key="1">
    <citation type="submission" date="2018-05" db="EMBL/GenBank/DDBJ databases">
        <title>Integrated omic analyses show evidence that a Ca. Accumulibacter phosphatis strain performs denitrification under micro-aerobic conditions.</title>
        <authorList>
            <person name="Camejo P.Y."/>
            <person name="Katherine M.D."/>
            <person name="Daniel N.R."/>
        </authorList>
    </citation>
    <scope>NUCLEOTIDE SEQUENCE [LARGE SCALE GENOMIC DNA]</scope>
    <source>
        <strain evidence="3">UW-LDO-IC</strain>
    </source>
</reference>
<dbReference type="GO" id="GO:0050355">
    <property type="term" value="F:inorganic triphosphate phosphatase activity"/>
    <property type="evidence" value="ECO:0007669"/>
    <property type="project" value="InterPro"/>
</dbReference>
<accession>A0A369XLG3</accession>
<name>A0A369XLG3_9PROT</name>
<dbReference type="AlphaFoldDB" id="A0A369XLG3"/>
<dbReference type="EMBL" id="QPGA01000048">
    <property type="protein sequence ID" value="RDE49289.1"/>
    <property type="molecule type" value="Genomic_DNA"/>
</dbReference>
<dbReference type="GO" id="GO:0046872">
    <property type="term" value="F:metal ion binding"/>
    <property type="evidence" value="ECO:0007669"/>
    <property type="project" value="TreeGrafter"/>
</dbReference>
<gene>
    <name evidence="3" type="ORF">DVS81_17465</name>
</gene>
<dbReference type="CDD" id="cd07756">
    <property type="entry name" value="CYTH-like_Pase_CHAD"/>
    <property type="match status" value="1"/>
</dbReference>
<protein>
    <submittedName>
        <fullName evidence="3">CHAD domain-containing protein</fullName>
    </submittedName>
</protein>
<organism evidence="3 4">
    <name type="scientific">Candidatus Accumulibacter meliphilus</name>
    <dbReference type="NCBI Taxonomy" id="2211374"/>
    <lineage>
        <taxon>Bacteria</taxon>
        <taxon>Pseudomonadati</taxon>
        <taxon>Pseudomonadota</taxon>
        <taxon>Betaproteobacteria</taxon>
        <taxon>Candidatus Accumulibacter</taxon>
    </lineage>
</organism>
<dbReference type="InterPro" id="IPR033469">
    <property type="entry name" value="CYTH-like_dom_sf"/>
</dbReference>
<evidence type="ECO:0000259" key="2">
    <source>
        <dbReference type="PROSITE" id="PS51708"/>
    </source>
</evidence>
<evidence type="ECO:0000259" key="1">
    <source>
        <dbReference type="PROSITE" id="PS51707"/>
    </source>
</evidence>
<dbReference type="Gene3D" id="1.40.20.10">
    <property type="entry name" value="CHAD domain"/>
    <property type="match status" value="1"/>
</dbReference>
<dbReference type="PROSITE" id="PS51707">
    <property type="entry name" value="CYTH"/>
    <property type="match status" value="1"/>
</dbReference>
<dbReference type="InterPro" id="IPR023577">
    <property type="entry name" value="CYTH_domain"/>
</dbReference>
<dbReference type="PROSITE" id="PS51708">
    <property type="entry name" value="CHAD"/>
    <property type="match status" value="1"/>
</dbReference>
<feature type="domain" description="CHAD" evidence="2">
    <location>
        <begin position="218"/>
        <end position="495"/>
    </location>
</feature>
<proteinExistence type="predicted"/>
<dbReference type="PANTHER" id="PTHR39569">
    <property type="entry name" value="INORGANIC TRIPHOSPHATASE"/>
    <property type="match status" value="1"/>
</dbReference>
<dbReference type="InterPro" id="IPR007899">
    <property type="entry name" value="CHAD_dom"/>
</dbReference>